<protein>
    <recommendedName>
        <fullName evidence="2">TIGR00300 family protein</fullName>
    </recommendedName>
</protein>
<organism evidence="1">
    <name type="scientific">candidate division WOR-3 bacterium</name>
    <dbReference type="NCBI Taxonomy" id="2052148"/>
    <lineage>
        <taxon>Bacteria</taxon>
        <taxon>Bacteria division WOR-3</taxon>
    </lineage>
</organism>
<reference evidence="1" key="1">
    <citation type="journal article" date="2020" name="mSystems">
        <title>Genome- and Community-Level Interaction Insights into Carbon Utilization and Element Cycling Functions of Hydrothermarchaeota in Hydrothermal Sediment.</title>
        <authorList>
            <person name="Zhou Z."/>
            <person name="Liu Y."/>
            <person name="Xu W."/>
            <person name="Pan J."/>
            <person name="Luo Z.H."/>
            <person name="Li M."/>
        </authorList>
    </citation>
    <scope>NUCLEOTIDE SEQUENCE [LARGE SCALE GENOMIC DNA]</scope>
    <source>
        <strain evidence="1">SpSt-876</strain>
    </source>
</reference>
<comment type="caution">
    <text evidence="1">The sequence shown here is derived from an EMBL/GenBank/DDBJ whole genome shotgun (WGS) entry which is preliminary data.</text>
</comment>
<evidence type="ECO:0008006" key="2">
    <source>
        <dbReference type="Google" id="ProtNLM"/>
    </source>
</evidence>
<dbReference type="AlphaFoldDB" id="A0A7C6A9H7"/>
<name>A0A7C6A9H7_UNCW3</name>
<dbReference type="EMBL" id="DTLI01000127">
    <property type="protein sequence ID" value="HHS52173.1"/>
    <property type="molecule type" value="Genomic_DNA"/>
</dbReference>
<gene>
    <name evidence="1" type="ORF">ENW73_04820</name>
</gene>
<proteinExistence type="predicted"/>
<sequence>MKAKEIKISGHILERNLLGILFGALRDKEVDITDIEISAATLKGGWDEKCPSIMVFKIIAYEDRDFEKAYEEVLQLIKENGCRIIYSKKLD</sequence>
<accession>A0A7C6A9H7</accession>
<evidence type="ECO:0000313" key="1">
    <source>
        <dbReference type="EMBL" id="HHS52173.1"/>
    </source>
</evidence>